<proteinExistence type="predicted"/>
<evidence type="ECO:0000313" key="2">
    <source>
        <dbReference type="WBParaSite" id="ES5_v2.g18026.t1"/>
    </source>
</evidence>
<dbReference type="WBParaSite" id="ES5_v2.g18026.t1">
    <property type="protein sequence ID" value="ES5_v2.g18026.t1"/>
    <property type="gene ID" value="ES5_v2.g18026"/>
</dbReference>
<name>A0AC34FLQ0_9BILA</name>
<reference evidence="2" key="1">
    <citation type="submission" date="2022-11" db="UniProtKB">
        <authorList>
            <consortium name="WormBaseParasite"/>
        </authorList>
    </citation>
    <scope>IDENTIFICATION</scope>
</reference>
<sequence>MLRLNHEVLFDIGKQLIEDGDAENVYKFAVSGKEPYKAMAKVFASLTNVELYTTYYTVGWKDKCCEFELGREKPHSKFLFNQIGNSVTTLHIHSFVPLYQSILDKIVTKKHLDTLYVSDTACNNSVLYKFISRCPSTLKNVSIPNLKMTKTFRDSLNLQTLTISNFREPHFPRFCCKTASLEFSNRNEFSFLVANFWHAVDIKHTISPHISTIKELTFNETTFYWRILHEGNQIDYILYLMKHFSSLETLKFNYTWCGREKDYFDPLIYVKRRIRHLNDIIDTASQSQLPSKITCSFYKSTKNLVFPNLEVLKKIFRHFEYDETPSDFHCFQRTLQSVGNKESIFEVKISK</sequence>
<dbReference type="Proteomes" id="UP000887579">
    <property type="component" value="Unplaced"/>
</dbReference>
<protein>
    <submittedName>
        <fullName evidence="2">DUF38 domain-containing protein</fullName>
    </submittedName>
</protein>
<evidence type="ECO:0000313" key="1">
    <source>
        <dbReference type="Proteomes" id="UP000887579"/>
    </source>
</evidence>
<accession>A0AC34FLQ0</accession>
<organism evidence="1 2">
    <name type="scientific">Panagrolaimus sp. ES5</name>
    <dbReference type="NCBI Taxonomy" id="591445"/>
    <lineage>
        <taxon>Eukaryota</taxon>
        <taxon>Metazoa</taxon>
        <taxon>Ecdysozoa</taxon>
        <taxon>Nematoda</taxon>
        <taxon>Chromadorea</taxon>
        <taxon>Rhabditida</taxon>
        <taxon>Tylenchina</taxon>
        <taxon>Panagrolaimomorpha</taxon>
        <taxon>Panagrolaimoidea</taxon>
        <taxon>Panagrolaimidae</taxon>
        <taxon>Panagrolaimus</taxon>
    </lineage>
</organism>